<dbReference type="InterPro" id="IPR019004">
    <property type="entry name" value="YqeY/Aim41"/>
</dbReference>
<keyword evidence="1" id="KW-0496">Mitochondrion</keyword>
<proteinExistence type="inferred from homology"/>
<evidence type="ECO:0000256" key="1">
    <source>
        <dbReference type="RuleBase" id="RU365099"/>
    </source>
</evidence>
<keyword evidence="3" id="KW-1185">Reference proteome</keyword>
<dbReference type="GO" id="GO:0016884">
    <property type="term" value="F:carbon-nitrogen ligase activity, with glutamine as amido-N-donor"/>
    <property type="evidence" value="ECO:0007669"/>
    <property type="project" value="UniProtKB-UniRule"/>
</dbReference>
<evidence type="ECO:0000313" key="3">
    <source>
        <dbReference type="Proteomes" id="UP000054166"/>
    </source>
</evidence>
<organism evidence="2 3">
    <name type="scientific">Piloderma croceum (strain F 1598)</name>
    <dbReference type="NCBI Taxonomy" id="765440"/>
    <lineage>
        <taxon>Eukaryota</taxon>
        <taxon>Fungi</taxon>
        <taxon>Dikarya</taxon>
        <taxon>Basidiomycota</taxon>
        <taxon>Agaricomycotina</taxon>
        <taxon>Agaricomycetes</taxon>
        <taxon>Agaricomycetidae</taxon>
        <taxon>Atheliales</taxon>
        <taxon>Atheliaceae</taxon>
        <taxon>Piloderma</taxon>
    </lineage>
</organism>
<reference evidence="2 3" key="1">
    <citation type="submission" date="2014-04" db="EMBL/GenBank/DDBJ databases">
        <authorList>
            <consortium name="DOE Joint Genome Institute"/>
            <person name="Kuo A."/>
            <person name="Tarkka M."/>
            <person name="Buscot F."/>
            <person name="Kohler A."/>
            <person name="Nagy L.G."/>
            <person name="Floudas D."/>
            <person name="Copeland A."/>
            <person name="Barry K.W."/>
            <person name="Cichocki N."/>
            <person name="Veneault-Fourrey C."/>
            <person name="LaButti K."/>
            <person name="Lindquist E.A."/>
            <person name="Lipzen A."/>
            <person name="Lundell T."/>
            <person name="Morin E."/>
            <person name="Murat C."/>
            <person name="Sun H."/>
            <person name="Tunlid A."/>
            <person name="Henrissat B."/>
            <person name="Grigoriev I.V."/>
            <person name="Hibbett D.S."/>
            <person name="Martin F."/>
            <person name="Nordberg H.P."/>
            <person name="Cantor M.N."/>
            <person name="Hua S.X."/>
        </authorList>
    </citation>
    <scope>NUCLEOTIDE SEQUENCE [LARGE SCALE GENOMIC DNA]</scope>
    <source>
        <strain evidence="2 3">F 1598</strain>
    </source>
</reference>
<dbReference type="Gene3D" id="1.10.1510.10">
    <property type="entry name" value="Uncharacterised protein YqeY/AIM41 PF09424, N-terminal domain"/>
    <property type="match status" value="1"/>
</dbReference>
<dbReference type="AlphaFoldDB" id="A0A0C3BZK5"/>
<dbReference type="Pfam" id="PF09424">
    <property type="entry name" value="YqeY"/>
    <property type="match status" value="1"/>
</dbReference>
<comment type="similarity">
    <text evidence="1">Belongs to the AIM41 family.</text>
</comment>
<dbReference type="GO" id="GO:0005739">
    <property type="term" value="C:mitochondrion"/>
    <property type="evidence" value="ECO:0007669"/>
    <property type="project" value="UniProtKB-SubCell"/>
</dbReference>
<dbReference type="STRING" id="765440.A0A0C3BZK5"/>
<gene>
    <name evidence="1" type="primary">AIM41</name>
    <name evidence="2" type="ORF">PILCRDRAFT_809970</name>
</gene>
<reference evidence="3" key="2">
    <citation type="submission" date="2015-01" db="EMBL/GenBank/DDBJ databases">
        <title>Evolutionary Origins and Diversification of the Mycorrhizal Mutualists.</title>
        <authorList>
            <consortium name="DOE Joint Genome Institute"/>
            <consortium name="Mycorrhizal Genomics Consortium"/>
            <person name="Kohler A."/>
            <person name="Kuo A."/>
            <person name="Nagy L.G."/>
            <person name="Floudas D."/>
            <person name="Copeland A."/>
            <person name="Barry K.W."/>
            <person name="Cichocki N."/>
            <person name="Veneault-Fourrey C."/>
            <person name="LaButti K."/>
            <person name="Lindquist E.A."/>
            <person name="Lipzen A."/>
            <person name="Lundell T."/>
            <person name="Morin E."/>
            <person name="Murat C."/>
            <person name="Riley R."/>
            <person name="Ohm R."/>
            <person name="Sun H."/>
            <person name="Tunlid A."/>
            <person name="Henrissat B."/>
            <person name="Grigoriev I.V."/>
            <person name="Hibbett D.S."/>
            <person name="Martin F."/>
        </authorList>
    </citation>
    <scope>NUCLEOTIDE SEQUENCE [LARGE SCALE GENOMIC DNA]</scope>
    <source>
        <strain evidence="3">F 1598</strain>
    </source>
</reference>
<name>A0A0C3BZK5_PILCF</name>
<comment type="subcellular location">
    <subcellularLocation>
        <location evidence="1">Mitochondrion</location>
    </subcellularLocation>
</comment>
<dbReference type="InParanoid" id="A0A0C3BZK5"/>
<protein>
    <recommendedName>
        <fullName evidence="1">Altered inheritance of mitochondria protein 41</fullName>
    </recommendedName>
</protein>
<dbReference type="Proteomes" id="UP000054166">
    <property type="component" value="Unassembled WGS sequence"/>
</dbReference>
<dbReference type="HOGENOM" id="CLU_079430_1_0_1"/>
<evidence type="ECO:0000313" key="2">
    <source>
        <dbReference type="EMBL" id="KIM91973.1"/>
    </source>
</evidence>
<dbReference type="InterPro" id="IPR042184">
    <property type="entry name" value="YqeY/Aim41_N"/>
</dbReference>
<dbReference type="InterPro" id="IPR003789">
    <property type="entry name" value="Asn/Gln_tRNA_amidoTrase-B-like"/>
</dbReference>
<dbReference type="EMBL" id="KN832970">
    <property type="protein sequence ID" value="KIM91973.1"/>
    <property type="molecule type" value="Genomic_DNA"/>
</dbReference>
<sequence>MHTRRLAALTRPGFMSLRKSRFFSETATDDIRGRLLSEAKTAMKNKNSFTSTTIRSVLSEVYAADKASPPKVSSPAITSIIRKATLQRIQSAAKFASASRPDLAEKERREADILSALIPPFLAESEIDGVLRDVLAQHKPEDDPGRALGKVLGAFYTKVDKSTVDAHLVKSRAEALLSNHN</sequence>
<accession>A0A0C3BZK5</accession>
<dbReference type="PANTHER" id="PTHR28055">
    <property type="entry name" value="ALTERED INHERITANCE OF MITOCHONDRIA PROTEIN 41, MITOCHONDRIAL"/>
    <property type="match status" value="1"/>
</dbReference>
<dbReference type="SUPFAM" id="SSF89095">
    <property type="entry name" value="GatB/YqeY motif"/>
    <property type="match status" value="1"/>
</dbReference>
<dbReference type="PANTHER" id="PTHR28055:SF1">
    <property type="entry name" value="ALTERED INHERITANCE OF MITOCHONDRIA PROTEIN 41, MITOCHONDRIAL"/>
    <property type="match status" value="1"/>
</dbReference>
<dbReference type="OrthoDB" id="538640at2759"/>